<organism evidence="1 2">
    <name type="scientific">Thiospirillum jenense</name>
    <dbReference type="NCBI Taxonomy" id="1653858"/>
    <lineage>
        <taxon>Bacteria</taxon>
        <taxon>Pseudomonadati</taxon>
        <taxon>Pseudomonadota</taxon>
        <taxon>Gammaproteobacteria</taxon>
        <taxon>Chromatiales</taxon>
        <taxon>Chromatiaceae</taxon>
        <taxon>Thiospirillum</taxon>
    </lineage>
</organism>
<proteinExistence type="predicted"/>
<keyword evidence="2" id="KW-1185">Reference proteome</keyword>
<protein>
    <submittedName>
        <fullName evidence="1">Antitoxin family protein</fullName>
    </submittedName>
</protein>
<name>A0A839HAY3_9GAMM</name>
<dbReference type="AlphaFoldDB" id="A0A839HAY3"/>
<dbReference type="EMBL" id="JABVCQ010000011">
    <property type="protein sequence ID" value="MBB1125911.1"/>
    <property type="molecule type" value="Genomic_DNA"/>
</dbReference>
<gene>
    <name evidence="1" type="ORF">HUK38_06655</name>
</gene>
<dbReference type="Proteomes" id="UP000548632">
    <property type="component" value="Unassembled WGS sequence"/>
</dbReference>
<evidence type="ECO:0000313" key="2">
    <source>
        <dbReference type="Proteomes" id="UP000548632"/>
    </source>
</evidence>
<sequence length="69" mass="7728">MYQAIEAICQNGVIQPLEPVVFNHNEYLVILRLPRPAMLPGSAIKGTMRGMLSSVDDFIAAKQQEIDRE</sequence>
<comment type="caution">
    <text evidence="1">The sequence shown here is derived from an EMBL/GenBank/DDBJ whole genome shotgun (WGS) entry which is preliminary data.</text>
</comment>
<evidence type="ECO:0000313" key="1">
    <source>
        <dbReference type="EMBL" id="MBB1125911.1"/>
    </source>
</evidence>
<accession>A0A839HAY3</accession>
<dbReference type="SUPFAM" id="SSF141694">
    <property type="entry name" value="AF2212/PG0164-like"/>
    <property type="match status" value="1"/>
</dbReference>
<dbReference type="RefSeq" id="WP_182583538.1">
    <property type="nucleotide sequence ID" value="NZ_JABVCQ010000011.1"/>
</dbReference>
<reference evidence="1 2" key="1">
    <citation type="journal article" date="2020" name="Arch. Microbiol.">
        <title>The genome sequence of the giant phototrophic gammaproteobacterium Thiospirillum jenense gives insight into its physiological properties and phylogenetic relationships.</title>
        <authorList>
            <person name="Imhoff J.F."/>
            <person name="Meyer T.E."/>
            <person name="Kyndt J.A."/>
        </authorList>
    </citation>
    <scope>NUCLEOTIDE SEQUENCE [LARGE SCALE GENOMIC DNA]</scope>
    <source>
        <strain evidence="1 2">DSM 216</strain>
    </source>
</reference>